<evidence type="ECO:0000256" key="3">
    <source>
        <dbReference type="ARBA" id="ARBA00022676"/>
    </source>
</evidence>
<keyword evidence="4 7" id="KW-0808">Transferase</keyword>
<comment type="pathway">
    <text evidence="1 7 8">Purine metabolism; IMP biosynthesis via de novo pathway; N(1)-(5-phospho-D-ribosyl)glycinamide from 5-phospho-alpha-D-ribose 1-diphosphate: step 1/2.</text>
</comment>
<dbReference type="Gene3D" id="3.40.50.2020">
    <property type="match status" value="1"/>
</dbReference>
<dbReference type="InterPro" id="IPR000836">
    <property type="entry name" value="PRTase_dom"/>
</dbReference>
<evidence type="ECO:0000313" key="16">
    <source>
        <dbReference type="Proteomes" id="UP000239720"/>
    </source>
</evidence>
<dbReference type="GO" id="GO:0009113">
    <property type="term" value="P:purine nucleobase biosynthetic process"/>
    <property type="evidence" value="ECO:0007669"/>
    <property type="project" value="UniProtKB-UniRule"/>
</dbReference>
<reference evidence="13 15" key="1">
    <citation type="submission" date="2017-12" db="EMBL/GenBank/DDBJ databases">
        <title>Complete genome sequence of Herbivorax saccincola GGR1, a novel Cellulosome-producing hydrolytic bacterium in a thermophilic biogas plant, established by Illumina and Nanopore MinION sequencing.</title>
        <authorList>
            <person name="Pechtl A."/>
            <person name="Ruckert C."/>
            <person name="Koeck D.E."/>
            <person name="Maus I."/>
            <person name="Winkler A."/>
            <person name="Kalinowski J."/>
            <person name="Puhler A."/>
            <person name="Schwarz W.W."/>
            <person name="Zverlov V.V."/>
            <person name="Schluter A."/>
            <person name="Liebl W."/>
        </authorList>
    </citation>
    <scope>NUCLEOTIDE SEQUENCE [LARGE SCALE GENOMIC DNA]</scope>
    <source>
        <strain evidence="13">GGR1</strain>
        <strain evidence="15">SR1</strain>
    </source>
</reference>
<evidence type="ECO:0000256" key="9">
    <source>
        <dbReference type="PIRSR" id="PIRSR000485-1"/>
    </source>
</evidence>
<evidence type="ECO:0000256" key="1">
    <source>
        <dbReference type="ARBA" id="ARBA00005209"/>
    </source>
</evidence>
<dbReference type="KEGG" id="hsc:HVS_06305"/>
<comment type="cofactor">
    <cofactor evidence="7 10">
        <name>Mg(2+)</name>
        <dbReference type="ChEBI" id="CHEBI:18420"/>
    </cofactor>
    <text evidence="7 10">Binds 1 Mg(2+) ion per subunit.</text>
</comment>
<gene>
    <name evidence="7 13" type="primary">purF</name>
    <name evidence="14" type="ORF">B9R14_10720</name>
    <name evidence="13" type="ORF">HVS_06305</name>
</gene>
<evidence type="ECO:0000256" key="4">
    <source>
        <dbReference type="ARBA" id="ARBA00022679"/>
    </source>
</evidence>
<dbReference type="PANTHER" id="PTHR11907">
    <property type="entry name" value="AMIDOPHOSPHORIBOSYLTRANSFERASE"/>
    <property type="match status" value="1"/>
</dbReference>
<keyword evidence="7" id="KW-0004">4Fe-4S</keyword>
<dbReference type="SUPFAM" id="SSF56235">
    <property type="entry name" value="N-terminal nucleophile aminohydrolases (Ntn hydrolases)"/>
    <property type="match status" value="1"/>
</dbReference>
<comment type="cofactor">
    <cofactor evidence="7 11">
        <name>[4Fe-4S] cluster</name>
        <dbReference type="ChEBI" id="CHEBI:49883"/>
    </cofactor>
    <text evidence="7 11">Binds 1 [4Fe-4S] cluster per subunit.</text>
</comment>
<dbReference type="NCBIfam" id="TIGR01134">
    <property type="entry name" value="purF"/>
    <property type="match status" value="1"/>
</dbReference>
<dbReference type="InterPro" id="IPR029057">
    <property type="entry name" value="PRTase-like"/>
</dbReference>
<keyword evidence="7 11" id="KW-0411">Iron-sulfur</keyword>
<dbReference type="EMBL" id="CP025197">
    <property type="protein sequence ID" value="AUG57187.1"/>
    <property type="molecule type" value="Genomic_DNA"/>
</dbReference>
<dbReference type="CDD" id="cd00715">
    <property type="entry name" value="GPATase_N"/>
    <property type="match status" value="1"/>
</dbReference>
<dbReference type="GO" id="GO:0051539">
    <property type="term" value="F:4 iron, 4 sulfur cluster binding"/>
    <property type="evidence" value="ECO:0007669"/>
    <property type="project" value="UniProtKB-KW"/>
</dbReference>
<evidence type="ECO:0000313" key="14">
    <source>
        <dbReference type="EMBL" id="PQQ67171.1"/>
    </source>
</evidence>
<protein>
    <recommendedName>
        <fullName evidence="7">Amidophosphoribosyltransferase</fullName>
        <shortName evidence="7">ATase</shortName>
        <ecNumber evidence="7">2.4.2.14</ecNumber>
    </recommendedName>
    <alternativeName>
        <fullName evidence="7">Glutamine phosphoribosylpyrophosphate amidotransferase</fullName>
        <shortName evidence="7">GPATase</shortName>
    </alternativeName>
</protein>
<evidence type="ECO:0000256" key="7">
    <source>
        <dbReference type="HAMAP-Rule" id="MF_01931"/>
    </source>
</evidence>
<dbReference type="GO" id="GO:0006189">
    <property type="term" value="P:'de novo' IMP biosynthetic process"/>
    <property type="evidence" value="ECO:0007669"/>
    <property type="project" value="UniProtKB-UniRule"/>
</dbReference>
<comment type="function">
    <text evidence="7">Catalyzes the formation of phosphoribosylamine from phosphoribosylpyrophosphate (PRPP) and glutamine.</text>
</comment>
<feature type="binding site" evidence="7 10">
    <location>
        <position position="316"/>
    </location>
    <ligand>
        <name>Mg(2+)</name>
        <dbReference type="ChEBI" id="CHEBI:18420"/>
    </ligand>
</feature>
<evidence type="ECO:0000259" key="12">
    <source>
        <dbReference type="PROSITE" id="PS51278"/>
    </source>
</evidence>
<keyword evidence="3 7" id="KW-0328">Glycosyltransferase</keyword>
<evidence type="ECO:0000313" key="13">
    <source>
        <dbReference type="EMBL" id="AUG57187.1"/>
    </source>
</evidence>
<reference evidence="14 16" key="2">
    <citation type="journal article" date="2018" name="Syst. Appl. Microbiol.">
        <title>Characterization and high-quality draft genome sequence of Herbivorax saccincola A7, an anaerobic, alkaliphilic, thermophilic, cellulolytic, and xylanolytic bacterium.</title>
        <authorList>
            <person name="Aikawa S."/>
            <person name="Baramee S."/>
            <person name="Sermsathanaswadi J."/>
            <person name="Thianheng P."/>
            <person name="Tachaapaikoon C."/>
            <person name="Shikata A."/>
            <person name="Waeonukul R."/>
            <person name="Pason P."/>
            <person name="Ratanakhanokchai K."/>
            <person name="Kosugi A."/>
        </authorList>
    </citation>
    <scope>NUCLEOTIDE SEQUENCE [LARGE SCALE GENOMIC DNA]</scope>
    <source>
        <strain evidence="14 16">A7</strain>
    </source>
</reference>
<evidence type="ECO:0000256" key="6">
    <source>
        <dbReference type="ARBA" id="ARBA00022962"/>
    </source>
</evidence>
<dbReference type="Proteomes" id="UP000239720">
    <property type="component" value="Unassembled WGS sequence"/>
</dbReference>
<name>A0A2K9E081_9FIRM</name>
<dbReference type="GO" id="GO:0004044">
    <property type="term" value="F:amidophosphoribosyltransferase activity"/>
    <property type="evidence" value="ECO:0007669"/>
    <property type="project" value="UniProtKB-UniRule"/>
</dbReference>
<dbReference type="Gene3D" id="3.60.20.10">
    <property type="entry name" value="Glutamine Phosphoribosylpyrophosphate, subunit 1, domain 1"/>
    <property type="match status" value="1"/>
</dbReference>
<evidence type="ECO:0000256" key="10">
    <source>
        <dbReference type="PIRSR" id="PIRSR000485-2"/>
    </source>
</evidence>
<feature type="binding site" evidence="7 11">
    <location>
        <position position="466"/>
    </location>
    <ligand>
        <name>[4Fe-4S] cluster</name>
        <dbReference type="ChEBI" id="CHEBI:49883"/>
    </ligand>
</feature>
<dbReference type="Pfam" id="PF13537">
    <property type="entry name" value="GATase_7"/>
    <property type="match status" value="1"/>
</dbReference>
<dbReference type="EC" id="2.4.2.14" evidence="7"/>
<dbReference type="InterPro" id="IPR005854">
    <property type="entry name" value="PurF"/>
</dbReference>
<feature type="binding site" evidence="7 10">
    <location>
        <position position="379"/>
    </location>
    <ligand>
        <name>Mg(2+)</name>
        <dbReference type="ChEBI" id="CHEBI:18420"/>
    </ligand>
</feature>
<comment type="similarity">
    <text evidence="2 7 8">In the C-terminal section; belongs to the purine/pyrimidine phosphoribosyltransferase family.</text>
</comment>
<feature type="binding site" evidence="7 11">
    <location>
        <position position="415"/>
    </location>
    <ligand>
        <name>[4Fe-4S] cluster</name>
        <dbReference type="ChEBI" id="CHEBI:49883"/>
    </ligand>
</feature>
<feature type="binding site" evidence="7 10">
    <location>
        <position position="378"/>
    </location>
    <ligand>
        <name>Mg(2+)</name>
        <dbReference type="ChEBI" id="CHEBI:18420"/>
    </ligand>
</feature>
<evidence type="ECO:0000256" key="8">
    <source>
        <dbReference type="PIRNR" id="PIRNR000485"/>
    </source>
</evidence>
<dbReference type="AlphaFoldDB" id="A0A2K9E081"/>
<dbReference type="PIRSF" id="PIRSF000485">
    <property type="entry name" value="Amd_phspho_trans"/>
    <property type="match status" value="1"/>
</dbReference>
<comment type="catalytic activity">
    <reaction evidence="7 8">
        <text>5-phospho-beta-D-ribosylamine + L-glutamate + diphosphate = 5-phospho-alpha-D-ribose 1-diphosphate + L-glutamine + H2O</text>
        <dbReference type="Rhea" id="RHEA:14905"/>
        <dbReference type="ChEBI" id="CHEBI:15377"/>
        <dbReference type="ChEBI" id="CHEBI:29985"/>
        <dbReference type="ChEBI" id="CHEBI:33019"/>
        <dbReference type="ChEBI" id="CHEBI:58017"/>
        <dbReference type="ChEBI" id="CHEBI:58359"/>
        <dbReference type="ChEBI" id="CHEBI:58681"/>
        <dbReference type="EC" id="2.4.2.14"/>
    </reaction>
</comment>
<dbReference type="RefSeq" id="WP_101300270.1">
    <property type="nucleotide sequence ID" value="NZ_CP025197.1"/>
</dbReference>
<dbReference type="InterPro" id="IPR035584">
    <property type="entry name" value="PurF_N"/>
</dbReference>
<evidence type="ECO:0000256" key="11">
    <source>
        <dbReference type="PIRSR" id="PIRSR000485-3"/>
    </source>
</evidence>
<dbReference type="CDD" id="cd06223">
    <property type="entry name" value="PRTases_typeI"/>
    <property type="match status" value="1"/>
</dbReference>
<keyword evidence="5 7" id="KW-0658">Purine biosynthesis</keyword>
<organism evidence="13 15">
    <name type="scientific">Acetivibrio saccincola</name>
    <dbReference type="NCBI Taxonomy" id="1677857"/>
    <lineage>
        <taxon>Bacteria</taxon>
        <taxon>Bacillati</taxon>
        <taxon>Bacillota</taxon>
        <taxon>Clostridia</taxon>
        <taxon>Eubacteriales</taxon>
        <taxon>Oscillospiraceae</taxon>
        <taxon>Acetivibrio</taxon>
    </lineage>
</organism>
<keyword evidence="7 11" id="KW-0408">Iron</keyword>
<keyword evidence="6 7" id="KW-0315">Glutamine amidotransferase</keyword>
<proteinExistence type="inferred from homology"/>
<feature type="active site" description="Nucleophile" evidence="7 9">
    <location>
        <position position="30"/>
    </location>
</feature>
<accession>A0A2K9E081</accession>
<feature type="binding site" evidence="7 11">
    <location>
        <position position="269"/>
    </location>
    <ligand>
        <name>[4Fe-4S] cluster</name>
        <dbReference type="ChEBI" id="CHEBI:49883"/>
    </ligand>
</feature>
<dbReference type="EMBL" id="NEMB01000003">
    <property type="protein sequence ID" value="PQQ67171.1"/>
    <property type="molecule type" value="Genomic_DNA"/>
</dbReference>
<feature type="binding site" evidence="7 11">
    <location>
        <position position="469"/>
    </location>
    <ligand>
        <name>[4Fe-4S] cluster</name>
        <dbReference type="ChEBI" id="CHEBI:49883"/>
    </ligand>
</feature>
<dbReference type="InterPro" id="IPR017932">
    <property type="entry name" value="GATase_2_dom"/>
</dbReference>
<dbReference type="GO" id="GO:0000287">
    <property type="term" value="F:magnesium ion binding"/>
    <property type="evidence" value="ECO:0007669"/>
    <property type="project" value="UniProtKB-UniRule"/>
</dbReference>
<keyword evidence="7 10" id="KW-0479">Metal-binding</keyword>
<dbReference type="PROSITE" id="PS51278">
    <property type="entry name" value="GATASE_TYPE_2"/>
    <property type="match status" value="1"/>
</dbReference>
<dbReference type="Proteomes" id="UP000233534">
    <property type="component" value="Chromosome"/>
</dbReference>
<dbReference type="InterPro" id="IPR029055">
    <property type="entry name" value="Ntn_hydrolases_N"/>
</dbReference>
<evidence type="ECO:0000313" key="15">
    <source>
        <dbReference type="Proteomes" id="UP000233534"/>
    </source>
</evidence>
<keyword evidence="15" id="KW-1185">Reference proteome</keyword>
<evidence type="ECO:0000256" key="2">
    <source>
        <dbReference type="ARBA" id="ARBA00010138"/>
    </source>
</evidence>
<feature type="domain" description="Glutamine amidotransferase type-2" evidence="12">
    <location>
        <begin position="30"/>
        <end position="253"/>
    </location>
</feature>
<dbReference type="HAMAP" id="MF_01931">
    <property type="entry name" value="PurF"/>
    <property type="match status" value="1"/>
</dbReference>
<evidence type="ECO:0000256" key="5">
    <source>
        <dbReference type="ARBA" id="ARBA00022755"/>
    </source>
</evidence>
<dbReference type="SUPFAM" id="SSF53271">
    <property type="entry name" value="PRTase-like"/>
    <property type="match status" value="1"/>
</dbReference>
<dbReference type="OrthoDB" id="9801213at2"/>
<keyword evidence="7 10" id="KW-0460">Magnesium</keyword>
<dbReference type="UniPathway" id="UPA00074">
    <property type="reaction ID" value="UER00124"/>
</dbReference>
<sequence length="488" mass="53903">MSVNGEFIQQDKDYFFLEDDFRLDKLNEECGVFGIFNRQGGNAARATYYALYALQHRGQESCGIAVNSDENLVFHRDMGLVPEIFTEKILNKLEGNVSIGHVRYSTAKENIRENSQPMVIKYKNGKLALAHNGNLVNSNEIREKFEEEGVIFQSTIDSELILNLISRHRVTSSGIEEAIIKTMQEIKGSYALIMLSPRKLIGVRDPLGIRPLCIGMTEDGSHVLSSESCALDAVGARFLRDVNPGEIVVITEEGLNSIQTKVPNESKLCIFEHIYFARPDSYIDGASVYRARIEAGRRLAIEHPVDADLVIGVPDSGLTAALGFSQQSGIPYGMGILKNRYVGRTFIQPEEGQREKFVKIKLNAIKDVVNGKRLVMVDDSIVRGTTSRRIVEMLKEAGATEVHMRVSSPPVKYPCFFGIDISNSSQLIAAKYSTEEICKMVGADSLGYLSVEGLLKTPLGSKTGFCSACFEGKYPMEVPENANNSSCG</sequence>